<name>A0A4R7KAR8_9CLOT</name>
<protein>
    <submittedName>
        <fullName evidence="1">Galactose mutarotase-like enzyme</fullName>
    </submittedName>
</protein>
<dbReference type="GO" id="GO:0016853">
    <property type="term" value="F:isomerase activity"/>
    <property type="evidence" value="ECO:0007669"/>
    <property type="project" value="InterPro"/>
</dbReference>
<evidence type="ECO:0000313" key="2">
    <source>
        <dbReference type="Proteomes" id="UP000295325"/>
    </source>
</evidence>
<dbReference type="PANTHER" id="PTHR11122:SF13">
    <property type="entry name" value="GLUCOSE-6-PHOSPHATE 1-EPIMERASE"/>
    <property type="match status" value="1"/>
</dbReference>
<proteinExistence type="predicted"/>
<dbReference type="InterPro" id="IPR011013">
    <property type="entry name" value="Gal_mutarotase_sf_dom"/>
</dbReference>
<dbReference type="EMBL" id="SOAZ01000015">
    <property type="protein sequence ID" value="TDT51982.1"/>
    <property type="molecule type" value="Genomic_DNA"/>
</dbReference>
<sequence length="289" mass="33856">MFYHEIKNDVFETHILSNTNKDTFIEVVPERGGIITSFVVDNKPVFYLDRSTLIDTNKNIRGGNPILFPICSYLKDNTYYFDDKPYTMKQHGFARNLSWKVTDITTSDDSASIKLILEDNEYTYSQYPFKFKLVFEYILNHNTLTVNSTFINKDEKPMPFYSGFHPYFYVEDKKRLDIEIPSCNYTEPIEGSIVNSKFAYDRDEIDVVYKDLKANTCIIKDNSRKMNIALSFDSIYKYIVVWTLKDRNFICVEPWMASTDALNSKIDLVQIDSDKELKTTVIFKIQNID</sequence>
<dbReference type="Gene3D" id="2.70.98.10">
    <property type="match status" value="1"/>
</dbReference>
<dbReference type="AlphaFoldDB" id="A0A4R7KAR8"/>
<dbReference type="Pfam" id="PF01263">
    <property type="entry name" value="Aldose_epim"/>
    <property type="match status" value="1"/>
</dbReference>
<gene>
    <name evidence="1" type="ORF">EDD71_11513</name>
</gene>
<evidence type="ECO:0000313" key="1">
    <source>
        <dbReference type="EMBL" id="TDT51982.1"/>
    </source>
</evidence>
<dbReference type="SUPFAM" id="SSF74650">
    <property type="entry name" value="Galactose mutarotase-like"/>
    <property type="match status" value="1"/>
</dbReference>
<organism evidence="1 2">
    <name type="scientific">Fonticella tunisiensis</name>
    <dbReference type="NCBI Taxonomy" id="1096341"/>
    <lineage>
        <taxon>Bacteria</taxon>
        <taxon>Bacillati</taxon>
        <taxon>Bacillota</taxon>
        <taxon>Clostridia</taxon>
        <taxon>Eubacteriales</taxon>
        <taxon>Clostridiaceae</taxon>
        <taxon>Fonticella</taxon>
    </lineage>
</organism>
<dbReference type="PANTHER" id="PTHR11122">
    <property type="entry name" value="APOSPORY-ASSOCIATED PROTEIN C-RELATED"/>
    <property type="match status" value="1"/>
</dbReference>
<dbReference type="RefSeq" id="WP_166636430.1">
    <property type="nucleotide sequence ID" value="NZ_SOAZ01000015.1"/>
</dbReference>
<dbReference type="Proteomes" id="UP000295325">
    <property type="component" value="Unassembled WGS sequence"/>
</dbReference>
<dbReference type="GO" id="GO:0030246">
    <property type="term" value="F:carbohydrate binding"/>
    <property type="evidence" value="ECO:0007669"/>
    <property type="project" value="InterPro"/>
</dbReference>
<keyword evidence="2" id="KW-1185">Reference proteome</keyword>
<dbReference type="InterPro" id="IPR014718">
    <property type="entry name" value="GH-type_carb-bd"/>
</dbReference>
<accession>A0A4R7KAR8</accession>
<reference evidence="1 2" key="1">
    <citation type="submission" date="2019-03" db="EMBL/GenBank/DDBJ databases">
        <title>Genomic Encyclopedia of Type Strains, Phase IV (KMG-IV): sequencing the most valuable type-strain genomes for metagenomic binning, comparative biology and taxonomic classification.</title>
        <authorList>
            <person name="Goeker M."/>
        </authorList>
    </citation>
    <scope>NUCLEOTIDE SEQUENCE [LARGE SCALE GENOMIC DNA]</scope>
    <source>
        <strain evidence="1 2">DSM 24455</strain>
    </source>
</reference>
<dbReference type="InterPro" id="IPR008183">
    <property type="entry name" value="Aldose_1/G6P_1-epimerase"/>
</dbReference>
<dbReference type="GO" id="GO:0005975">
    <property type="term" value="P:carbohydrate metabolic process"/>
    <property type="evidence" value="ECO:0007669"/>
    <property type="project" value="InterPro"/>
</dbReference>
<comment type="caution">
    <text evidence="1">The sequence shown here is derived from an EMBL/GenBank/DDBJ whole genome shotgun (WGS) entry which is preliminary data.</text>
</comment>